<organism evidence="2 3">
    <name type="scientific">Winogradskyella pulchriflava</name>
    <dbReference type="NCBI Taxonomy" id="1110688"/>
    <lineage>
        <taxon>Bacteria</taxon>
        <taxon>Pseudomonadati</taxon>
        <taxon>Bacteroidota</taxon>
        <taxon>Flavobacteriia</taxon>
        <taxon>Flavobacteriales</taxon>
        <taxon>Flavobacteriaceae</taxon>
        <taxon>Winogradskyella</taxon>
    </lineage>
</organism>
<dbReference type="RefSeq" id="WP_386058941.1">
    <property type="nucleotide sequence ID" value="NZ_JBHLTQ010000001.1"/>
</dbReference>
<evidence type="ECO:0000313" key="3">
    <source>
        <dbReference type="Proteomes" id="UP001589832"/>
    </source>
</evidence>
<keyword evidence="1" id="KW-0732">Signal</keyword>
<protein>
    <recommendedName>
        <fullName evidence="4">Lipocalin-like domain-containing protein</fullName>
    </recommendedName>
</protein>
<evidence type="ECO:0008006" key="4">
    <source>
        <dbReference type="Google" id="ProtNLM"/>
    </source>
</evidence>
<dbReference type="PROSITE" id="PS51257">
    <property type="entry name" value="PROKAR_LIPOPROTEIN"/>
    <property type="match status" value="1"/>
</dbReference>
<evidence type="ECO:0000313" key="2">
    <source>
        <dbReference type="EMBL" id="MFC0603324.1"/>
    </source>
</evidence>
<gene>
    <name evidence="2" type="ORF">ACFFGA_02080</name>
</gene>
<comment type="caution">
    <text evidence="2">The sequence shown here is derived from an EMBL/GenBank/DDBJ whole genome shotgun (WGS) entry which is preliminary data.</text>
</comment>
<keyword evidence="3" id="KW-1185">Reference proteome</keyword>
<reference evidence="2 3" key="1">
    <citation type="submission" date="2024-09" db="EMBL/GenBank/DDBJ databases">
        <authorList>
            <person name="Sun Q."/>
            <person name="Mori K."/>
        </authorList>
    </citation>
    <scope>NUCLEOTIDE SEQUENCE [LARGE SCALE GENOMIC DNA]</scope>
    <source>
        <strain evidence="2 3">NCAIM B.02481</strain>
    </source>
</reference>
<proteinExistence type="predicted"/>
<dbReference type="EMBL" id="JBHLTQ010000001">
    <property type="protein sequence ID" value="MFC0603324.1"/>
    <property type="molecule type" value="Genomic_DNA"/>
</dbReference>
<feature type="signal peptide" evidence="1">
    <location>
        <begin position="1"/>
        <end position="19"/>
    </location>
</feature>
<dbReference type="Proteomes" id="UP001589832">
    <property type="component" value="Unassembled WGS sequence"/>
</dbReference>
<accession>A0ABV6Q4X2</accession>
<evidence type="ECO:0000256" key="1">
    <source>
        <dbReference type="SAM" id="SignalP"/>
    </source>
</evidence>
<name>A0ABV6Q4X2_9FLAO</name>
<sequence>MKTCFYILALMLLTLSCNSDDDNHQTNIPTLDGEWSLVNVFGGLAGVDDDFDVGTIIWDFDEDNSELTVTNTNTANVVYDGFPSGTYDYELLTTDGDTSIIINTFTYRITSLTSSQLVIDEGIALDGFLLTFSR</sequence>
<feature type="chain" id="PRO_5046790926" description="Lipocalin-like domain-containing protein" evidence="1">
    <location>
        <begin position="20"/>
        <end position="134"/>
    </location>
</feature>